<dbReference type="PANTHER" id="PTHR34975">
    <property type="entry name" value="SPORE GERMINATION PROTEIN A2"/>
    <property type="match status" value="1"/>
</dbReference>
<dbReference type="Proteomes" id="UP000460318">
    <property type="component" value="Unassembled WGS sequence"/>
</dbReference>
<evidence type="ECO:0000256" key="7">
    <source>
        <dbReference type="ARBA" id="ARBA00023136"/>
    </source>
</evidence>
<reference evidence="9 10" key="1">
    <citation type="submission" date="2019-12" db="EMBL/GenBank/DDBJ databases">
        <title>Paenibacillus sp. nov., an endophytic bacterium isolated from the stem of Dendrobium.</title>
        <authorList>
            <person name="Zhao R."/>
        </authorList>
    </citation>
    <scope>NUCLEOTIDE SEQUENCE [LARGE SCALE GENOMIC DNA]</scope>
    <source>
        <strain evidence="9 10">HJL G12</strain>
    </source>
</reference>
<keyword evidence="10" id="KW-1185">Reference proteome</keyword>
<feature type="transmembrane region" description="Helical" evidence="8">
    <location>
        <begin position="267"/>
        <end position="292"/>
    </location>
</feature>
<evidence type="ECO:0000256" key="3">
    <source>
        <dbReference type="ARBA" id="ARBA00022448"/>
    </source>
</evidence>
<keyword evidence="7 8" id="KW-0472">Membrane</keyword>
<feature type="transmembrane region" description="Helical" evidence="8">
    <location>
        <begin position="304"/>
        <end position="323"/>
    </location>
</feature>
<evidence type="ECO:0000256" key="1">
    <source>
        <dbReference type="ARBA" id="ARBA00004141"/>
    </source>
</evidence>
<feature type="transmembrane region" description="Helical" evidence="8">
    <location>
        <begin position="40"/>
        <end position="61"/>
    </location>
</feature>
<proteinExistence type="inferred from homology"/>
<keyword evidence="5 8" id="KW-0812">Transmembrane</keyword>
<dbReference type="AlphaFoldDB" id="A0A7X3LIY3"/>
<feature type="transmembrane region" description="Helical" evidence="8">
    <location>
        <begin position="183"/>
        <end position="203"/>
    </location>
</feature>
<evidence type="ECO:0000313" key="9">
    <source>
        <dbReference type="EMBL" id="MWV45695.1"/>
    </source>
</evidence>
<comment type="similarity">
    <text evidence="2">Belongs to the amino acid-polyamine-organocation (APC) superfamily. Spore germination protein (SGP) (TC 2.A.3.9) family.</text>
</comment>
<evidence type="ECO:0000256" key="2">
    <source>
        <dbReference type="ARBA" id="ARBA00007998"/>
    </source>
</evidence>
<dbReference type="GO" id="GO:0016020">
    <property type="term" value="C:membrane"/>
    <property type="evidence" value="ECO:0007669"/>
    <property type="project" value="UniProtKB-SubCell"/>
</dbReference>
<dbReference type="InterPro" id="IPR004761">
    <property type="entry name" value="Spore_GerAB"/>
</dbReference>
<feature type="transmembrane region" description="Helical" evidence="8">
    <location>
        <begin position="335"/>
        <end position="355"/>
    </location>
</feature>
<accession>A0A7X3LIY3</accession>
<feature type="transmembrane region" description="Helical" evidence="8">
    <location>
        <begin position="215"/>
        <end position="238"/>
    </location>
</feature>
<sequence length="363" mass="40957">MIEKGKISGMQMGFMMYPTVVSTAILMVPSVTEKYAHNDLWISTLLASLVGFISMYIAYQLHRLYPNQTVIQYSVHIIPRLAGKVLGLLFLFFYLHSTGAVVREYADFISDAFLPQTPMIFIASSLLLLSAFSVRYGVESVARSAFIFTIIFAFPVIFLLLLIPDLTPGNILPVMEHGILPSLRGAIVPQSWFSEFFMISFFLPFLSDIRKGRKWGLISVFAAMISLTTINLTILLLFGDRVSGMSYPVLNAFRYIRMGVFFENFEAIIMAIWILGNFVKVSVFYYSASLGLAQWLNLKDIKPVVLPLGILIIIFAYWSLPSFQDVTYYLTGTFAYYGPLMQTIIPACLLSIAFVRRKRPSSS</sequence>
<name>A0A7X3LIY3_9BACL</name>
<evidence type="ECO:0000256" key="4">
    <source>
        <dbReference type="ARBA" id="ARBA00022544"/>
    </source>
</evidence>
<dbReference type="GO" id="GO:0009847">
    <property type="term" value="P:spore germination"/>
    <property type="evidence" value="ECO:0007669"/>
    <property type="project" value="InterPro"/>
</dbReference>
<comment type="caution">
    <text evidence="9">The sequence shown here is derived from an EMBL/GenBank/DDBJ whole genome shotgun (WGS) entry which is preliminary data.</text>
</comment>
<dbReference type="Pfam" id="PF03845">
    <property type="entry name" value="Spore_permease"/>
    <property type="match status" value="1"/>
</dbReference>
<organism evidence="9 10">
    <name type="scientific">Paenibacillus dendrobii</name>
    <dbReference type="NCBI Taxonomy" id="2691084"/>
    <lineage>
        <taxon>Bacteria</taxon>
        <taxon>Bacillati</taxon>
        <taxon>Bacillota</taxon>
        <taxon>Bacilli</taxon>
        <taxon>Bacillales</taxon>
        <taxon>Paenibacillaceae</taxon>
        <taxon>Paenibacillus</taxon>
    </lineage>
</organism>
<keyword evidence="6 8" id="KW-1133">Transmembrane helix</keyword>
<dbReference type="PANTHER" id="PTHR34975:SF2">
    <property type="entry name" value="SPORE GERMINATION PROTEIN A2"/>
    <property type="match status" value="1"/>
</dbReference>
<evidence type="ECO:0000256" key="5">
    <source>
        <dbReference type="ARBA" id="ARBA00022692"/>
    </source>
</evidence>
<comment type="subcellular location">
    <subcellularLocation>
        <location evidence="1">Membrane</location>
        <topology evidence="1">Multi-pass membrane protein</topology>
    </subcellularLocation>
</comment>
<feature type="transmembrane region" description="Helical" evidence="8">
    <location>
        <begin position="119"/>
        <end position="138"/>
    </location>
</feature>
<dbReference type="RefSeq" id="WP_160499297.1">
    <property type="nucleotide sequence ID" value="NZ_WUBI01000003.1"/>
</dbReference>
<dbReference type="EMBL" id="WUBI01000003">
    <property type="protein sequence ID" value="MWV45695.1"/>
    <property type="molecule type" value="Genomic_DNA"/>
</dbReference>
<evidence type="ECO:0000313" key="10">
    <source>
        <dbReference type="Proteomes" id="UP000460318"/>
    </source>
</evidence>
<gene>
    <name evidence="9" type="ORF">GRF59_18945</name>
</gene>
<feature type="transmembrane region" description="Helical" evidence="8">
    <location>
        <begin position="81"/>
        <end position="99"/>
    </location>
</feature>
<evidence type="ECO:0000256" key="8">
    <source>
        <dbReference type="SAM" id="Phobius"/>
    </source>
</evidence>
<feature type="transmembrane region" description="Helical" evidence="8">
    <location>
        <begin position="12"/>
        <end position="28"/>
    </location>
</feature>
<feature type="transmembrane region" description="Helical" evidence="8">
    <location>
        <begin position="145"/>
        <end position="163"/>
    </location>
</feature>
<keyword evidence="3" id="KW-0813">Transport</keyword>
<dbReference type="Gene3D" id="1.20.1740.10">
    <property type="entry name" value="Amino acid/polyamine transporter I"/>
    <property type="match status" value="1"/>
</dbReference>
<dbReference type="NCBIfam" id="TIGR00912">
    <property type="entry name" value="2A0309"/>
    <property type="match status" value="1"/>
</dbReference>
<protein>
    <submittedName>
        <fullName evidence="9">Endospore germination permease</fullName>
    </submittedName>
</protein>
<keyword evidence="4" id="KW-0309">Germination</keyword>
<evidence type="ECO:0000256" key="6">
    <source>
        <dbReference type="ARBA" id="ARBA00022989"/>
    </source>
</evidence>